<dbReference type="RefSeq" id="WP_207337857.1">
    <property type="nucleotide sequence ID" value="NZ_JAFMYU010000024.1"/>
</dbReference>
<accession>A0A939GBZ7</accession>
<comment type="caution">
    <text evidence="1">The sequence shown here is derived from an EMBL/GenBank/DDBJ whole genome shotgun (WGS) entry which is preliminary data.</text>
</comment>
<gene>
    <name evidence="1" type="ORF">J2I48_22975</name>
</gene>
<reference evidence="1 2" key="1">
    <citation type="submission" date="2021-03" db="EMBL/GenBank/DDBJ databases">
        <title>Fibrella sp. HMF5036 genome sequencing and assembly.</title>
        <authorList>
            <person name="Kang H."/>
            <person name="Kim H."/>
            <person name="Bae S."/>
            <person name="Joh K."/>
        </authorList>
    </citation>
    <scope>NUCLEOTIDE SEQUENCE [LARGE SCALE GENOMIC DNA]</scope>
    <source>
        <strain evidence="1 2">HMF5036</strain>
    </source>
</reference>
<dbReference type="Proteomes" id="UP000664795">
    <property type="component" value="Unassembled WGS sequence"/>
</dbReference>
<sequence>MKMTSNEPVLVSLLDIIQLADAGHLAEQDDDILDAMRSLMENLLAVMKQFGKPDYTSPSLPRPVTIAWLEQTICTITTLLNTRYGCND</sequence>
<dbReference type="EMBL" id="JAFMYU010000024">
    <property type="protein sequence ID" value="MBO0933891.1"/>
    <property type="molecule type" value="Genomic_DNA"/>
</dbReference>
<evidence type="ECO:0000313" key="1">
    <source>
        <dbReference type="EMBL" id="MBO0933891.1"/>
    </source>
</evidence>
<keyword evidence="2" id="KW-1185">Reference proteome</keyword>
<protein>
    <submittedName>
        <fullName evidence="1">Uncharacterized protein</fullName>
    </submittedName>
</protein>
<proteinExistence type="predicted"/>
<dbReference type="AlphaFoldDB" id="A0A939GBZ7"/>
<name>A0A939GBZ7_9BACT</name>
<organism evidence="1 2">
    <name type="scientific">Fibrella aquatilis</name>
    <dbReference type="NCBI Taxonomy" id="2817059"/>
    <lineage>
        <taxon>Bacteria</taxon>
        <taxon>Pseudomonadati</taxon>
        <taxon>Bacteroidota</taxon>
        <taxon>Cytophagia</taxon>
        <taxon>Cytophagales</taxon>
        <taxon>Spirosomataceae</taxon>
        <taxon>Fibrella</taxon>
    </lineage>
</organism>
<evidence type="ECO:0000313" key="2">
    <source>
        <dbReference type="Proteomes" id="UP000664795"/>
    </source>
</evidence>